<accession>A0A0C9VLJ7</accession>
<keyword evidence="3" id="KW-1185">Reference proteome</keyword>
<dbReference type="AlphaFoldDB" id="A0A0C9VLJ7"/>
<dbReference type="EMBL" id="KN837160">
    <property type="protein sequence ID" value="KIJ38411.1"/>
    <property type="molecule type" value="Genomic_DNA"/>
</dbReference>
<sequence length="51" mass="5630">MFARRWPGSLECAYGLTSRICTEENKDVTFYLYLACVDVSGHGLSGTLSNP</sequence>
<reference evidence="1 3" key="1">
    <citation type="submission" date="2014-06" db="EMBL/GenBank/DDBJ databases">
        <title>Evolutionary Origins and Diversification of the Mycorrhizal Mutualists.</title>
        <authorList>
            <consortium name="DOE Joint Genome Institute"/>
            <consortium name="Mycorrhizal Genomics Consortium"/>
            <person name="Kohler A."/>
            <person name="Kuo A."/>
            <person name="Nagy L.G."/>
            <person name="Floudas D."/>
            <person name="Copeland A."/>
            <person name="Barry K.W."/>
            <person name="Cichocki N."/>
            <person name="Veneault-Fourrey C."/>
            <person name="LaButti K."/>
            <person name="Lindquist E.A."/>
            <person name="Lipzen A."/>
            <person name="Lundell T."/>
            <person name="Morin E."/>
            <person name="Murat C."/>
            <person name="Riley R."/>
            <person name="Ohm R."/>
            <person name="Sun H."/>
            <person name="Tunlid A."/>
            <person name="Henrissat B."/>
            <person name="Grigoriev I.V."/>
            <person name="Hibbett D.S."/>
            <person name="Martin F."/>
        </authorList>
    </citation>
    <scope>NUCLEOTIDE SEQUENCE [LARGE SCALE GENOMIC DNA]</scope>
    <source>
        <strain evidence="1 3">SS14</strain>
    </source>
</reference>
<protein>
    <submittedName>
        <fullName evidence="1">Uncharacterized protein</fullName>
    </submittedName>
</protein>
<dbReference type="EMBL" id="KN837111">
    <property type="protein sequence ID" value="KIJ45768.1"/>
    <property type="molecule type" value="Genomic_DNA"/>
</dbReference>
<dbReference type="HOGENOM" id="CLU_3107952_0_0_1"/>
<proteinExistence type="predicted"/>
<dbReference type="Proteomes" id="UP000054279">
    <property type="component" value="Unassembled WGS sequence"/>
</dbReference>
<evidence type="ECO:0000313" key="1">
    <source>
        <dbReference type="EMBL" id="KIJ38411.1"/>
    </source>
</evidence>
<evidence type="ECO:0000313" key="3">
    <source>
        <dbReference type="Proteomes" id="UP000054279"/>
    </source>
</evidence>
<name>A0A0C9VLJ7_SPHS4</name>
<evidence type="ECO:0000313" key="2">
    <source>
        <dbReference type="EMBL" id="KIJ45768.1"/>
    </source>
</evidence>
<gene>
    <name evidence="2" type="ORF">M422DRAFT_29837</name>
    <name evidence="1" type="ORF">M422DRAFT_33224</name>
</gene>
<organism evidence="1 3">
    <name type="scientific">Sphaerobolus stellatus (strain SS14)</name>
    <dbReference type="NCBI Taxonomy" id="990650"/>
    <lineage>
        <taxon>Eukaryota</taxon>
        <taxon>Fungi</taxon>
        <taxon>Dikarya</taxon>
        <taxon>Basidiomycota</taxon>
        <taxon>Agaricomycotina</taxon>
        <taxon>Agaricomycetes</taxon>
        <taxon>Phallomycetidae</taxon>
        <taxon>Geastrales</taxon>
        <taxon>Sphaerobolaceae</taxon>
        <taxon>Sphaerobolus</taxon>
    </lineage>
</organism>